<sequence>MALFDELAQNCKFYELREKYFWQDVRINGELIKACVRSNKDVQGGRGDFLSSTPVTEGLVVKTLLTNLENAGLTLEYLADSKEDELIYTMQYGATDDEYSLTDFKYIRPNVYLYFQRA</sequence>
<name>A0A3A1YPQ5_9GAMM</name>
<dbReference type="EMBL" id="NRJG01000031">
    <property type="protein sequence ID" value="RIY39486.1"/>
    <property type="molecule type" value="Genomic_DNA"/>
</dbReference>
<proteinExistence type="predicted"/>
<evidence type="ECO:0000313" key="2">
    <source>
        <dbReference type="Proteomes" id="UP000265916"/>
    </source>
</evidence>
<protein>
    <submittedName>
        <fullName evidence="1">Uncharacterized protein</fullName>
    </submittedName>
</protein>
<gene>
    <name evidence="1" type="ORF">CKF58_02155</name>
</gene>
<dbReference type="RefSeq" id="WP_119530388.1">
    <property type="nucleotide sequence ID" value="NZ_JBHSSP010000039.1"/>
</dbReference>
<keyword evidence="2" id="KW-1185">Reference proteome</keyword>
<reference evidence="1 2" key="1">
    <citation type="submission" date="2017-08" db="EMBL/GenBank/DDBJ databases">
        <title>Reclassification of Bisgaard taxon 37 and 44.</title>
        <authorList>
            <person name="Christensen H."/>
        </authorList>
    </citation>
    <scope>NUCLEOTIDE SEQUENCE [LARGE SCALE GENOMIC DNA]</scope>
    <source>
        <strain evidence="1 2">111</strain>
    </source>
</reference>
<organism evidence="1 2">
    <name type="scientific">Psittacicella hinzii</name>
    <dbReference type="NCBI Taxonomy" id="2028575"/>
    <lineage>
        <taxon>Bacteria</taxon>
        <taxon>Pseudomonadati</taxon>
        <taxon>Pseudomonadota</taxon>
        <taxon>Gammaproteobacteria</taxon>
        <taxon>Pasteurellales</taxon>
        <taxon>Psittacicellaceae</taxon>
        <taxon>Psittacicella</taxon>
    </lineage>
</organism>
<evidence type="ECO:0000313" key="1">
    <source>
        <dbReference type="EMBL" id="RIY39486.1"/>
    </source>
</evidence>
<comment type="caution">
    <text evidence="1">The sequence shown here is derived from an EMBL/GenBank/DDBJ whole genome shotgun (WGS) entry which is preliminary data.</text>
</comment>
<dbReference type="AlphaFoldDB" id="A0A3A1YPQ5"/>
<dbReference type="Proteomes" id="UP000265916">
    <property type="component" value="Unassembled WGS sequence"/>
</dbReference>
<accession>A0A3A1YPQ5</accession>